<evidence type="ECO:0000256" key="5">
    <source>
        <dbReference type="SAM" id="Coils"/>
    </source>
</evidence>
<dbReference type="PROSITE" id="PS50089">
    <property type="entry name" value="ZF_RING_2"/>
    <property type="match status" value="1"/>
</dbReference>
<dbReference type="Pfam" id="PF15227">
    <property type="entry name" value="zf-C3HC4_4"/>
    <property type="match status" value="1"/>
</dbReference>
<protein>
    <submittedName>
        <fullName evidence="9">RING-type domain-containing protein</fullName>
    </submittedName>
</protein>
<dbReference type="InterPro" id="IPR013083">
    <property type="entry name" value="Znf_RING/FYVE/PHD"/>
</dbReference>
<reference evidence="9" key="1">
    <citation type="submission" date="2022-11" db="UniProtKB">
        <authorList>
            <consortium name="WormBaseParasite"/>
        </authorList>
    </citation>
    <scope>IDENTIFICATION</scope>
</reference>
<evidence type="ECO:0000313" key="9">
    <source>
        <dbReference type="WBParaSite" id="sdigi.contig131.g4976.t1"/>
    </source>
</evidence>
<evidence type="ECO:0000256" key="4">
    <source>
        <dbReference type="PROSITE-ProRule" id="PRU00175"/>
    </source>
</evidence>
<sequence>MSKHCPGKRGVDRNETAPCMTCAPLNLVAVAVYFDLSCLVAKVEFYRNGCLLALFIRFCFVIGISLTPSIITIFNEPKQLHCGHSFCTTCIDRLYYTHETEQKYTCPLCRATFDNPPVINYSLKSLISRIKEKDAMIKCCYHCSKATKPEDQYCCDDCDHADRRERIRCGLCVINGHAKVGHTVSRYGELKERIKIAQQELQDMVSETVQLLNECKKLTTDRLSCIDDFFKLLEEQYTQFKTVEEELCCDEFVSKKDIEIRLEHARQLHEIYMRSASELAGFINNISNEISVLIEKTGMELASHDGYGNTVNKGELVAESAKGQMQSWFEYQRTGRVSALCSAIARRNAAIARRHLMTCSQSESELAANVTPPNLPSTSAISASRIPRNGILLVHQT</sequence>
<keyword evidence="6" id="KW-0812">Transmembrane</keyword>
<evidence type="ECO:0000313" key="8">
    <source>
        <dbReference type="Proteomes" id="UP000887581"/>
    </source>
</evidence>
<feature type="domain" description="RING-type" evidence="7">
    <location>
        <begin position="59"/>
        <end position="110"/>
    </location>
</feature>
<dbReference type="PROSITE" id="PS00518">
    <property type="entry name" value="ZF_RING_1"/>
    <property type="match status" value="1"/>
</dbReference>
<keyword evidence="6" id="KW-1133">Transmembrane helix</keyword>
<keyword evidence="6" id="KW-0472">Membrane</keyword>
<dbReference type="AlphaFoldDB" id="A0A915PJD5"/>
<dbReference type="Gene3D" id="3.30.40.10">
    <property type="entry name" value="Zinc/RING finger domain, C3HC4 (zinc finger)"/>
    <property type="match status" value="1"/>
</dbReference>
<evidence type="ECO:0000256" key="2">
    <source>
        <dbReference type="ARBA" id="ARBA00022771"/>
    </source>
</evidence>
<keyword evidence="1" id="KW-0479">Metal-binding</keyword>
<feature type="coiled-coil region" evidence="5">
    <location>
        <begin position="187"/>
        <end position="214"/>
    </location>
</feature>
<keyword evidence="5" id="KW-0175">Coiled coil</keyword>
<evidence type="ECO:0000259" key="7">
    <source>
        <dbReference type="PROSITE" id="PS50089"/>
    </source>
</evidence>
<keyword evidence="2 4" id="KW-0863">Zinc-finger</keyword>
<dbReference type="PANTHER" id="PTHR24103">
    <property type="entry name" value="E3 UBIQUITIN-PROTEIN LIGASE TRIM"/>
    <property type="match status" value="1"/>
</dbReference>
<name>A0A915PJD5_9BILA</name>
<evidence type="ECO:0000256" key="1">
    <source>
        <dbReference type="ARBA" id="ARBA00022723"/>
    </source>
</evidence>
<evidence type="ECO:0000256" key="3">
    <source>
        <dbReference type="ARBA" id="ARBA00022833"/>
    </source>
</evidence>
<dbReference type="GO" id="GO:0008270">
    <property type="term" value="F:zinc ion binding"/>
    <property type="evidence" value="ECO:0007669"/>
    <property type="project" value="UniProtKB-KW"/>
</dbReference>
<dbReference type="Proteomes" id="UP000887581">
    <property type="component" value="Unplaced"/>
</dbReference>
<proteinExistence type="predicted"/>
<evidence type="ECO:0000256" key="6">
    <source>
        <dbReference type="SAM" id="Phobius"/>
    </source>
</evidence>
<accession>A0A915PJD5</accession>
<dbReference type="InterPro" id="IPR001841">
    <property type="entry name" value="Znf_RING"/>
</dbReference>
<organism evidence="8 9">
    <name type="scientific">Setaria digitata</name>
    <dbReference type="NCBI Taxonomy" id="48799"/>
    <lineage>
        <taxon>Eukaryota</taxon>
        <taxon>Metazoa</taxon>
        <taxon>Ecdysozoa</taxon>
        <taxon>Nematoda</taxon>
        <taxon>Chromadorea</taxon>
        <taxon>Rhabditida</taxon>
        <taxon>Spirurina</taxon>
        <taxon>Spiruromorpha</taxon>
        <taxon>Filarioidea</taxon>
        <taxon>Setariidae</taxon>
        <taxon>Setaria</taxon>
    </lineage>
</organism>
<dbReference type="SUPFAM" id="SSF57850">
    <property type="entry name" value="RING/U-box"/>
    <property type="match status" value="1"/>
</dbReference>
<dbReference type="WBParaSite" id="sdigi.contig131.g4976.t1">
    <property type="protein sequence ID" value="sdigi.contig131.g4976.t1"/>
    <property type="gene ID" value="sdigi.contig131.g4976"/>
</dbReference>
<dbReference type="InterPro" id="IPR017907">
    <property type="entry name" value="Znf_RING_CS"/>
</dbReference>
<keyword evidence="3" id="KW-0862">Zinc</keyword>
<keyword evidence="8" id="KW-1185">Reference proteome</keyword>
<dbReference type="InterPro" id="IPR050143">
    <property type="entry name" value="TRIM/RBCC"/>
</dbReference>
<feature type="transmembrane region" description="Helical" evidence="6">
    <location>
        <begin position="51"/>
        <end position="74"/>
    </location>
</feature>